<dbReference type="RefSeq" id="WP_380511329.1">
    <property type="nucleotide sequence ID" value="NZ_JBHEZX010000008.1"/>
</dbReference>
<dbReference type="EMBL" id="JBHEZX010000008">
    <property type="protein sequence ID" value="MFC1411527.1"/>
    <property type="molecule type" value="Genomic_DNA"/>
</dbReference>
<feature type="domain" description="N-acetyltransferase" evidence="3">
    <location>
        <begin position="8"/>
        <end position="157"/>
    </location>
</feature>
<dbReference type="InterPro" id="IPR016181">
    <property type="entry name" value="Acyl_CoA_acyltransferase"/>
</dbReference>
<evidence type="ECO:0000313" key="5">
    <source>
        <dbReference type="Proteomes" id="UP001592582"/>
    </source>
</evidence>
<dbReference type="GO" id="GO:0016746">
    <property type="term" value="F:acyltransferase activity"/>
    <property type="evidence" value="ECO:0007669"/>
    <property type="project" value="UniProtKB-KW"/>
</dbReference>
<dbReference type="InterPro" id="IPR000182">
    <property type="entry name" value="GNAT_dom"/>
</dbReference>
<sequence length="341" mass="37445">MSEQVHLTPLHRISVTHAAAWHQVLAASMTHDLPGVPLPGPGKIHAQLTKPTLDSHRLTWMATDPGGSPVGVAGLRLFTSPGRDHLAELELHVEPEHRRRGTGSRLLSTVVAACRTEKRRSLVVEVPGDSPGEAFCERWGFRRALTLDHLILRLDRTDGATIAETNDAETNDAEHLGYRLTGWTGTVPNELADAFATAKNAMNDMPVGDLDYGSVDWDAERVRTMAQVIAHRGDTLLTVAAVHDDGTMAGYTEILLPQGTPPRAQQYDTAVVPAHRGRGLGLWIKAAMVRRLRAEHPQVVEIETDNAEDNSHMLAVNLALGFRSYRRTHEFQLDLTATRPI</sequence>
<keyword evidence="2 4" id="KW-0012">Acyltransferase</keyword>
<gene>
    <name evidence="4" type="ORF">ACEZDG_19870</name>
</gene>
<dbReference type="PROSITE" id="PS51186">
    <property type="entry name" value="GNAT"/>
    <property type="match status" value="2"/>
</dbReference>
<dbReference type="CDD" id="cd04301">
    <property type="entry name" value="NAT_SF"/>
    <property type="match status" value="2"/>
</dbReference>
<dbReference type="PANTHER" id="PTHR43877">
    <property type="entry name" value="AMINOALKYLPHOSPHONATE N-ACETYLTRANSFERASE-RELATED-RELATED"/>
    <property type="match status" value="1"/>
</dbReference>
<dbReference type="Pfam" id="PF00583">
    <property type="entry name" value="Acetyltransf_1"/>
    <property type="match status" value="2"/>
</dbReference>
<feature type="domain" description="N-acetyltransferase" evidence="3">
    <location>
        <begin position="189"/>
        <end position="341"/>
    </location>
</feature>
<evidence type="ECO:0000313" key="4">
    <source>
        <dbReference type="EMBL" id="MFC1411527.1"/>
    </source>
</evidence>
<dbReference type="SUPFAM" id="SSF55729">
    <property type="entry name" value="Acyl-CoA N-acyltransferases (Nat)"/>
    <property type="match status" value="2"/>
</dbReference>
<protein>
    <submittedName>
        <fullName evidence="4">GNAT family N-acetyltransferase</fullName>
        <ecNumber evidence="4">2.3.1.-</ecNumber>
    </submittedName>
</protein>
<dbReference type="EC" id="2.3.1.-" evidence="4"/>
<dbReference type="Proteomes" id="UP001592582">
    <property type="component" value="Unassembled WGS sequence"/>
</dbReference>
<dbReference type="InterPro" id="IPR050832">
    <property type="entry name" value="Bact_Acetyltransf"/>
</dbReference>
<keyword evidence="5" id="KW-1185">Reference proteome</keyword>
<dbReference type="PANTHER" id="PTHR43877:SF1">
    <property type="entry name" value="ACETYLTRANSFERASE"/>
    <property type="match status" value="1"/>
</dbReference>
<reference evidence="4 5" key="1">
    <citation type="submission" date="2024-09" db="EMBL/GenBank/DDBJ databases">
        <authorList>
            <person name="Lee S.D."/>
        </authorList>
    </citation>
    <scope>NUCLEOTIDE SEQUENCE [LARGE SCALE GENOMIC DNA]</scope>
    <source>
        <strain evidence="4 5">N1-1</strain>
    </source>
</reference>
<name>A0ABV6VCT9_9ACTN</name>
<evidence type="ECO:0000256" key="2">
    <source>
        <dbReference type="ARBA" id="ARBA00023315"/>
    </source>
</evidence>
<keyword evidence="1 4" id="KW-0808">Transferase</keyword>
<evidence type="ECO:0000256" key="1">
    <source>
        <dbReference type="ARBA" id="ARBA00022679"/>
    </source>
</evidence>
<evidence type="ECO:0000259" key="3">
    <source>
        <dbReference type="PROSITE" id="PS51186"/>
    </source>
</evidence>
<accession>A0ABV6VCT9</accession>
<proteinExistence type="predicted"/>
<organism evidence="4 5">
    <name type="scientific">Streptacidiphilus alkalitolerans</name>
    <dbReference type="NCBI Taxonomy" id="3342712"/>
    <lineage>
        <taxon>Bacteria</taxon>
        <taxon>Bacillati</taxon>
        <taxon>Actinomycetota</taxon>
        <taxon>Actinomycetes</taxon>
        <taxon>Kitasatosporales</taxon>
        <taxon>Streptomycetaceae</taxon>
        <taxon>Streptacidiphilus</taxon>
    </lineage>
</organism>
<dbReference type="Gene3D" id="3.40.630.30">
    <property type="match status" value="1"/>
</dbReference>
<comment type="caution">
    <text evidence="4">The sequence shown here is derived from an EMBL/GenBank/DDBJ whole genome shotgun (WGS) entry which is preliminary data.</text>
</comment>